<organism evidence="3 4">
    <name type="scientific">Actinacidiphila cocklensis</name>
    <dbReference type="NCBI Taxonomy" id="887465"/>
    <lineage>
        <taxon>Bacteria</taxon>
        <taxon>Bacillati</taxon>
        <taxon>Actinomycetota</taxon>
        <taxon>Actinomycetes</taxon>
        <taxon>Kitasatosporales</taxon>
        <taxon>Streptomycetaceae</taxon>
        <taxon>Actinacidiphila</taxon>
    </lineage>
</organism>
<dbReference type="EMBL" id="CAJSLV010000059">
    <property type="protein sequence ID" value="CAG6394872.1"/>
    <property type="molecule type" value="Genomic_DNA"/>
</dbReference>
<feature type="compositionally biased region" description="Basic residues" evidence="1">
    <location>
        <begin position="140"/>
        <end position="149"/>
    </location>
</feature>
<evidence type="ECO:0000313" key="3">
    <source>
        <dbReference type="EMBL" id="CAG6394872.1"/>
    </source>
</evidence>
<accession>A0A9W4DWN3</accession>
<sequence length="177" mass="19336">MPTPVPPPPDRTAPISHRPRSLPFDRLVILLLGACGCVLSFDSLRQVALATHVRPDLSYLFPVVIDGFIAYGVRAILLLRDAPRSARLYAWTLFGTATAAPHRSSPGACSAWPNAPHRAVKLERRWPAVRSPTTASALQRLRRHSRRVVTQHPPTAAPAEPSAFLGPWAKTAPRKAP</sequence>
<keyword evidence="4" id="KW-1185">Reference proteome</keyword>
<evidence type="ECO:0000313" key="4">
    <source>
        <dbReference type="Proteomes" id="UP001152519"/>
    </source>
</evidence>
<feature type="transmembrane region" description="Helical" evidence="2">
    <location>
        <begin position="27"/>
        <end position="47"/>
    </location>
</feature>
<feature type="region of interest" description="Disordered" evidence="1">
    <location>
        <begin position="140"/>
        <end position="177"/>
    </location>
</feature>
<gene>
    <name evidence="3" type="ORF">SCOCK_30105</name>
</gene>
<dbReference type="InterPro" id="IPR021235">
    <property type="entry name" value="DUF2637"/>
</dbReference>
<protein>
    <recommendedName>
        <fullName evidence="5">DUF2637 domain-containing protein</fullName>
    </recommendedName>
</protein>
<evidence type="ECO:0008006" key="5">
    <source>
        <dbReference type="Google" id="ProtNLM"/>
    </source>
</evidence>
<comment type="caution">
    <text evidence="3">The sequence shown here is derived from an EMBL/GenBank/DDBJ whole genome shotgun (WGS) entry which is preliminary data.</text>
</comment>
<keyword evidence="2" id="KW-1133">Transmembrane helix</keyword>
<dbReference type="Pfam" id="PF10935">
    <property type="entry name" value="DUF2637"/>
    <property type="match status" value="1"/>
</dbReference>
<evidence type="ECO:0000256" key="1">
    <source>
        <dbReference type="SAM" id="MobiDB-lite"/>
    </source>
</evidence>
<dbReference type="RefSeq" id="WP_251491666.1">
    <property type="nucleotide sequence ID" value="NZ_CAJSLV010000059.1"/>
</dbReference>
<evidence type="ECO:0000256" key="2">
    <source>
        <dbReference type="SAM" id="Phobius"/>
    </source>
</evidence>
<reference evidence="3" key="1">
    <citation type="submission" date="2021-05" db="EMBL/GenBank/DDBJ databases">
        <authorList>
            <person name="Arsene-Ploetze F."/>
        </authorList>
    </citation>
    <scope>NUCLEOTIDE SEQUENCE</scope>
    <source>
        <strain evidence="3">DSM 42138</strain>
    </source>
</reference>
<feature type="transmembrane region" description="Helical" evidence="2">
    <location>
        <begin position="59"/>
        <end position="79"/>
    </location>
</feature>
<proteinExistence type="predicted"/>
<name>A0A9W4DWN3_9ACTN</name>
<dbReference type="Proteomes" id="UP001152519">
    <property type="component" value="Unassembled WGS sequence"/>
</dbReference>
<keyword evidence="2" id="KW-0472">Membrane</keyword>
<dbReference type="AlphaFoldDB" id="A0A9W4DWN3"/>
<keyword evidence="2" id="KW-0812">Transmembrane</keyword>